<reference evidence="2 3" key="1">
    <citation type="submission" date="2023-11" db="EMBL/GenBank/DDBJ databases">
        <title>Halocaridina rubra genome assembly.</title>
        <authorList>
            <person name="Smith C."/>
        </authorList>
    </citation>
    <scope>NUCLEOTIDE SEQUENCE [LARGE SCALE GENOMIC DNA]</scope>
    <source>
        <strain evidence="2">EP-1</strain>
        <tissue evidence="2">Whole</tissue>
    </source>
</reference>
<dbReference type="EMBL" id="JAXCGZ010005688">
    <property type="protein sequence ID" value="KAK7081167.1"/>
    <property type="molecule type" value="Genomic_DNA"/>
</dbReference>
<feature type="signal peptide" evidence="1">
    <location>
        <begin position="1"/>
        <end position="17"/>
    </location>
</feature>
<gene>
    <name evidence="2" type="ORF">SK128_007562</name>
</gene>
<dbReference type="InterPro" id="IPR036728">
    <property type="entry name" value="PBP_GOBP_sf"/>
</dbReference>
<evidence type="ECO:0000313" key="3">
    <source>
        <dbReference type="Proteomes" id="UP001381693"/>
    </source>
</evidence>
<dbReference type="GO" id="GO:0005549">
    <property type="term" value="F:odorant binding"/>
    <property type="evidence" value="ECO:0007669"/>
    <property type="project" value="InterPro"/>
</dbReference>
<proteinExistence type="predicted"/>
<dbReference type="AlphaFoldDB" id="A0AAN8XD69"/>
<evidence type="ECO:0000256" key="1">
    <source>
        <dbReference type="SAM" id="SignalP"/>
    </source>
</evidence>
<evidence type="ECO:0000313" key="2">
    <source>
        <dbReference type="EMBL" id="KAK7081167.1"/>
    </source>
</evidence>
<sequence length="267" mass="30520">MNVSILLLLAVTTGSWAYDEFSRKFAYTQVMANCFGKEVYLDYAKMIVSAYKTCHSEPMRMLHGDDDKKSQPDLASGLMELLKGDKPVLLPLIINQQGDAGQRIFDLLSQSRQKREAIYDADLLKSFKHMAMAKVSNFTCVLQKLDMVDSDLNLEVADMKEMVRSSISDPILRKDMVEAVDYCNDFSMCMPQKEDSPLPTKLQQILAFVKCDKMIRMSICMKHDFMRNMDMFDLSGLPLGNKDEEMIAEKLLHLLWGVDSKDAFEIY</sequence>
<keyword evidence="3" id="KW-1185">Reference proteome</keyword>
<organism evidence="2 3">
    <name type="scientific">Halocaridina rubra</name>
    <name type="common">Hawaiian red shrimp</name>
    <dbReference type="NCBI Taxonomy" id="373956"/>
    <lineage>
        <taxon>Eukaryota</taxon>
        <taxon>Metazoa</taxon>
        <taxon>Ecdysozoa</taxon>
        <taxon>Arthropoda</taxon>
        <taxon>Crustacea</taxon>
        <taxon>Multicrustacea</taxon>
        <taxon>Malacostraca</taxon>
        <taxon>Eumalacostraca</taxon>
        <taxon>Eucarida</taxon>
        <taxon>Decapoda</taxon>
        <taxon>Pleocyemata</taxon>
        <taxon>Caridea</taxon>
        <taxon>Atyoidea</taxon>
        <taxon>Atyidae</taxon>
        <taxon>Halocaridina</taxon>
    </lineage>
</organism>
<dbReference type="SUPFAM" id="SSF47565">
    <property type="entry name" value="Insect pheromone/odorant-binding proteins"/>
    <property type="match status" value="1"/>
</dbReference>
<protein>
    <submittedName>
        <fullName evidence="2">Uncharacterized protein</fullName>
    </submittedName>
</protein>
<dbReference type="Proteomes" id="UP001381693">
    <property type="component" value="Unassembled WGS sequence"/>
</dbReference>
<feature type="chain" id="PRO_5043031716" evidence="1">
    <location>
        <begin position="18"/>
        <end position="267"/>
    </location>
</feature>
<comment type="caution">
    <text evidence="2">The sequence shown here is derived from an EMBL/GenBank/DDBJ whole genome shotgun (WGS) entry which is preliminary data.</text>
</comment>
<accession>A0AAN8XD69</accession>
<name>A0AAN8XD69_HALRR</name>
<keyword evidence="1" id="KW-0732">Signal</keyword>